<dbReference type="SMART" id="SM00255">
    <property type="entry name" value="TIR"/>
    <property type="match status" value="1"/>
</dbReference>
<dbReference type="PROSITE" id="PS51450">
    <property type="entry name" value="LRR"/>
    <property type="match status" value="4"/>
</dbReference>
<protein>
    <submittedName>
        <fullName evidence="16">Toll-like receptor 13</fullName>
    </submittedName>
</protein>
<dbReference type="GO" id="GO:0005886">
    <property type="term" value="C:plasma membrane"/>
    <property type="evidence" value="ECO:0007669"/>
    <property type="project" value="TreeGrafter"/>
</dbReference>
<dbReference type="PANTHER" id="PTHR24365">
    <property type="entry name" value="TOLL-LIKE RECEPTOR"/>
    <property type="match status" value="1"/>
</dbReference>
<dbReference type="Gene3D" id="3.80.10.10">
    <property type="entry name" value="Ribonuclease Inhibitor"/>
    <property type="match status" value="3"/>
</dbReference>
<feature type="transmembrane region" description="Helical" evidence="14">
    <location>
        <begin position="768"/>
        <end position="793"/>
    </location>
</feature>
<evidence type="ECO:0000313" key="16">
    <source>
        <dbReference type="Ensembl" id="ENSONIP00000038872.1"/>
    </source>
</evidence>
<proteinExistence type="inferred from homology"/>
<evidence type="ECO:0000256" key="10">
    <source>
        <dbReference type="ARBA" id="ARBA00023136"/>
    </source>
</evidence>
<keyword evidence="17" id="KW-1185">Reference proteome</keyword>
<evidence type="ECO:0000313" key="17">
    <source>
        <dbReference type="Proteomes" id="UP000005207"/>
    </source>
</evidence>
<evidence type="ECO:0000256" key="2">
    <source>
        <dbReference type="ARBA" id="ARBA00009634"/>
    </source>
</evidence>
<keyword evidence="5 14" id="KW-0812">Transmembrane</keyword>
<dbReference type="InterPro" id="IPR032675">
    <property type="entry name" value="LRR_dom_sf"/>
</dbReference>
<evidence type="ECO:0000256" key="13">
    <source>
        <dbReference type="ARBA" id="ARBA00023198"/>
    </source>
</evidence>
<gene>
    <name evidence="16" type="primary">LOC102080834</name>
</gene>
<dbReference type="SUPFAM" id="SSF52200">
    <property type="entry name" value="Toll/Interleukin receptor TIR domain"/>
    <property type="match status" value="1"/>
</dbReference>
<dbReference type="SMART" id="SM00364">
    <property type="entry name" value="LRR_BAC"/>
    <property type="match status" value="6"/>
</dbReference>
<reference evidence="16" key="3">
    <citation type="submission" date="2025-09" db="UniProtKB">
        <authorList>
            <consortium name="Ensembl"/>
        </authorList>
    </citation>
    <scope>IDENTIFICATION</scope>
</reference>
<dbReference type="AlphaFoldDB" id="A0A669BTN3"/>
<comment type="similarity">
    <text evidence="2">Belongs to the Toll-like receptor family.</text>
</comment>
<keyword evidence="11" id="KW-0675">Receptor</keyword>
<evidence type="ECO:0000256" key="6">
    <source>
        <dbReference type="ARBA" id="ARBA00022729"/>
    </source>
</evidence>
<dbReference type="InterPro" id="IPR035897">
    <property type="entry name" value="Toll_tir_struct_dom_sf"/>
</dbReference>
<evidence type="ECO:0000256" key="1">
    <source>
        <dbReference type="ARBA" id="ARBA00004479"/>
    </source>
</evidence>
<dbReference type="GO" id="GO:0038023">
    <property type="term" value="F:signaling receptor activity"/>
    <property type="evidence" value="ECO:0007669"/>
    <property type="project" value="TreeGrafter"/>
</dbReference>
<keyword evidence="6" id="KW-0732">Signal</keyword>
<dbReference type="SMART" id="SM00369">
    <property type="entry name" value="LRR_TYP"/>
    <property type="match status" value="12"/>
</dbReference>
<dbReference type="GO" id="GO:0006954">
    <property type="term" value="P:inflammatory response"/>
    <property type="evidence" value="ECO:0007669"/>
    <property type="project" value="UniProtKB-KW"/>
</dbReference>
<dbReference type="GO" id="GO:0002224">
    <property type="term" value="P:toll-like receptor signaling pathway"/>
    <property type="evidence" value="ECO:0007669"/>
    <property type="project" value="TreeGrafter"/>
</dbReference>
<dbReference type="InterPro" id="IPR001611">
    <property type="entry name" value="Leu-rich_rpt"/>
</dbReference>
<dbReference type="Gene3D" id="3.40.50.10140">
    <property type="entry name" value="Toll/interleukin-1 receptor homology (TIR) domain"/>
    <property type="match status" value="1"/>
</dbReference>
<keyword evidence="12" id="KW-0325">Glycoprotein</keyword>
<name>A0A669BTN3_ORENI</name>
<keyword evidence="4" id="KW-0433">Leucine-rich repeat</keyword>
<dbReference type="Ensembl" id="ENSONIT00000055674.1">
    <property type="protein sequence ID" value="ENSONIP00000038872.1"/>
    <property type="gene ID" value="ENSONIG00000011671.2"/>
</dbReference>
<dbReference type="PANTHER" id="PTHR24365:SF522">
    <property type="entry name" value="LOW QUALITY PROTEIN: TOLL-LIKE RECEPTOR 13-RELATED"/>
    <property type="match status" value="1"/>
</dbReference>
<accession>A0A669BTN3</accession>
<dbReference type="SUPFAM" id="SSF52058">
    <property type="entry name" value="L domain-like"/>
    <property type="match status" value="3"/>
</dbReference>
<dbReference type="PRINTS" id="PR00019">
    <property type="entry name" value="LEURICHRPT"/>
</dbReference>
<evidence type="ECO:0000256" key="11">
    <source>
        <dbReference type="ARBA" id="ARBA00023170"/>
    </source>
</evidence>
<dbReference type="PROSITE" id="PS50104">
    <property type="entry name" value="TIR"/>
    <property type="match status" value="1"/>
</dbReference>
<comment type="subcellular location">
    <subcellularLocation>
        <location evidence="1">Membrane</location>
        <topology evidence="1">Single-pass type I membrane protein</topology>
    </subcellularLocation>
</comment>
<dbReference type="GeneTree" id="ENSGT00940000163999"/>
<evidence type="ECO:0000256" key="12">
    <source>
        <dbReference type="ARBA" id="ARBA00023180"/>
    </source>
</evidence>
<dbReference type="InterPro" id="IPR000157">
    <property type="entry name" value="TIR_dom"/>
</dbReference>
<dbReference type="SMART" id="SM00365">
    <property type="entry name" value="LRR_SD22"/>
    <property type="match status" value="6"/>
</dbReference>
<feature type="domain" description="TIR" evidence="15">
    <location>
        <begin position="820"/>
        <end position="961"/>
    </location>
</feature>
<dbReference type="Proteomes" id="UP000005207">
    <property type="component" value="Linkage group LG3"/>
</dbReference>
<evidence type="ECO:0000256" key="7">
    <source>
        <dbReference type="ARBA" id="ARBA00022737"/>
    </source>
</evidence>
<keyword evidence="10 14" id="KW-0472">Membrane</keyword>
<evidence type="ECO:0000256" key="4">
    <source>
        <dbReference type="ARBA" id="ARBA00022614"/>
    </source>
</evidence>
<sequence length="982" mass="112677">MNRSPGQGWSDHGKRCIDQQYAPTSIFLKKVKTTTKINMLATESVSLLLLSLLSSLFHCEHSLAFSLKNCTILYSENPNNVSVTCAERHLTAIPDDIPGNAVLLNLSSNHILNISRMDLRGLSKLEALYVKYNWILQIDNGTFADLVELKVLDLGENSLTALTKNMFQGLSKLETLSLNSNIISFISPVVFQPLVMIRSVDLSHNFLHQITDIDHIIKLPTLQHLIITHNNFTSFQSDDLHVNTSNLLVLSLDSVKKFSITRDIFPHLQSLDLRGWTRNIQWVVSNKTFLRSLTRLHMSETSLNFEVYKTILQTTYSLQEFQMDNIKKWIDDGLIDVACQIHSLRTVDVRNSEIHTIKENMLQSCSNLTELNLSSNHIESVADNALQSMTQLRSLILQNNYLSKLPVDVQGLTTLEVYDLSINDISELYCPYFWNLTSLTILDLSHNRISYIYECVFENLNNLKILNLENNKILSFIKTFNDKLQTLEFLNLRNVDIMDFIQGDFHSLSSLQYLDIDLHECVSVDEGGFEGLDNLQILYLLGDNYFYDHFNGLSNLSTLILNVVSSQPHNSSEQRDKPFSNLPRLKELVIKVHKGYYDISKDVLSGLTSLESLRTEAYFMGSLHPDTFKHTPQLKGLTITYSELSVLTSDVFLPIPNLMMLDLSNNKLRSLDFLAEAKLPALRWLNVSDNELFVISEAVIQSLPGLTYLDLSANLLTCECSNYGLIQWIQSSKQTQVVNAHQYTCVFPVSQRGNKFLDFGFDSCWIDAALLCFLFSSSLVVLTLLASFIYHFLRSHLTYAYYLFVAFLYDNKRRKKGIPHSYDAFVSYNVHDEAWVCGELLPELEGQQGWRLCLHHRDFEPGKPIVENITEAIYSSRKTICVISQHYLQSEWCSKEIQMASYRLFDEHKDVLIMVFLEDIPAKQLSPYYQMRSLVKKRSYLSWPQAVQHTGVFWQKIQQALKREETPAVHRRLLTGHQRVIQ</sequence>
<keyword evidence="3" id="KW-0399">Innate immunity</keyword>
<reference evidence="17" key="1">
    <citation type="submission" date="2012-01" db="EMBL/GenBank/DDBJ databases">
        <title>The Genome Sequence of Oreochromis niloticus (Nile Tilapia).</title>
        <authorList>
            <consortium name="Broad Institute Genome Assembly Team"/>
            <consortium name="Broad Institute Sequencing Platform"/>
            <person name="Di Palma F."/>
            <person name="Johnson J."/>
            <person name="Lander E.S."/>
            <person name="Lindblad-Toh K."/>
        </authorList>
    </citation>
    <scope>NUCLEOTIDE SEQUENCE [LARGE SCALE GENOMIC DNA]</scope>
</reference>
<keyword evidence="7" id="KW-0677">Repeat</keyword>
<keyword evidence="13" id="KW-0395">Inflammatory response</keyword>
<evidence type="ECO:0000256" key="3">
    <source>
        <dbReference type="ARBA" id="ARBA00022588"/>
    </source>
</evidence>
<dbReference type="GO" id="GO:0045087">
    <property type="term" value="P:innate immune response"/>
    <property type="evidence" value="ECO:0007669"/>
    <property type="project" value="UniProtKB-KW"/>
</dbReference>
<dbReference type="InParanoid" id="A0A669BTN3"/>
<evidence type="ECO:0000256" key="5">
    <source>
        <dbReference type="ARBA" id="ARBA00022692"/>
    </source>
</evidence>
<keyword evidence="8" id="KW-0391">Immunity</keyword>
<organism evidence="16 17">
    <name type="scientific">Oreochromis niloticus</name>
    <name type="common">Nile tilapia</name>
    <name type="synonym">Tilapia nilotica</name>
    <dbReference type="NCBI Taxonomy" id="8128"/>
    <lineage>
        <taxon>Eukaryota</taxon>
        <taxon>Metazoa</taxon>
        <taxon>Chordata</taxon>
        <taxon>Craniata</taxon>
        <taxon>Vertebrata</taxon>
        <taxon>Euteleostomi</taxon>
        <taxon>Actinopterygii</taxon>
        <taxon>Neopterygii</taxon>
        <taxon>Teleostei</taxon>
        <taxon>Neoteleostei</taxon>
        <taxon>Acanthomorphata</taxon>
        <taxon>Ovalentaria</taxon>
        <taxon>Cichlomorphae</taxon>
        <taxon>Cichliformes</taxon>
        <taxon>Cichlidae</taxon>
        <taxon>African cichlids</taxon>
        <taxon>Pseudocrenilabrinae</taxon>
        <taxon>Oreochromini</taxon>
        <taxon>Oreochromis</taxon>
    </lineage>
</organism>
<dbReference type="FunFam" id="3.40.50.10140:FF:000001">
    <property type="entry name" value="Toll-like receptor 2"/>
    <property type="match status" value="1"/>
</dbReference>
<keyword evidence="9 14" id="KW-1133">Transmembrane helix</keyword>
<evidence type="ECO:0000259" key="15">
    <source>
        <dbReference type="PROSITE" id="PS50104"/>
    </source>
</evidence>
<evidence type="ECO:0000256" key="8">
    <source>
        <dbReference type="ARBA" id="ARBA00022859"/>
    </source>
</evidence>
<reference evidence="16" key="2">
    <citation type="submission" date="2025-08" db="UniProtKB">
        <authorList>
            <consortium name="Ensembl"/>
        </authorList>
    </citation>
    <scope>IDENTIFICATION</scope>
</reference>
<dbReference type="Pfam" id="PF13855">
    <property type="entry name" value="LRR_8"/>
    <property type="match status" value="4"/>
</dbReference>
<dbReference type="Pfam" id="PF01582">
    <property type="entry name" value="TIR"/>
    <property type="match status" value="1"/>
</dbReference>
<dbReference type="FunFam" id="3.80.10.10:FF:000770">
    <property type="entry name" value="Uncharacterized protein"/>
    <property type="match status" value="1"/>
</dbReference>
<dbReference type="InterPro" id="IPR003591">
    <property type="entry name" value="Leu-rich_rpt_typical-subtyp"/>
</dbReference>
<evidence type="ECO:0000256" key="9">
    <source>
        <dbReference type="ARBA" id="ARBA00022989"/>
    </source>
</evidence>
<evidence type="ECO:0000256" key="14">
    <source>
        <dbReference type="SAM" id="Phobius"/>
    </source>
</evidence>